<sequence length="259" mass="28102">MNEPVIYRRDGHVARITINRPQVMNALDTTCHIALRKAFEEFRDDDDLWIAVLTGAGDRAFCAGQDLREVSRKLSGESVASSELVWGGITRDFDCDKPILAAVNGVALGGGTEVALAADLVIAADHARFGLPEPRRGIIAGAGGAFRLSQQVPLKQAMGLLLTGRVIDAAEAYSLGLVTQVVPGDQLETTVDRWIDDVLACSPLSIRMTKRLALAAARSAESDTIVLQGEMIRAVRESRDAREGVQAFHEKRTPEWSNR</sequence>
<evidence type="ECO:0000256" key="7">
    <source>
        <dbReference type="RuleBase" id="RU003707"/>
    </source>
</evidence>
<dbReference type="EMBL" id="JBEYBF010000010">
    <property type="protein sequence ID" value="MEU1953457.1"/>
    <property type="molecule type" value="Genomic_DNA"/>
</dbReference>
<accession>A0ABV2WRI0</accession>
<reference evidence="8 9" key="1">
    <citation type="submission" date="2024-06" db="EMBL/GenBank/DDBJ databases">
        <title>The Natural Products Discovery Center: Release of the First 8490 Sequenced Strains for Exploring Actinobacteria Biosynthetic Diversity.</title>
        <authorList>
            <person name="Kalkreuter E."/>
            <person name="Kautsar S.A."/>
            <person name="Yang D."/>
            <person name="Bader C.D."/>
            <person name="Teijaro C.N."/>
            <person name="Fluegel L."/>
            <person name="Davis C.M."/>
            <person name="Simpson J.R."/>
            <person name="Lauterbach L."/>
            <person name="Steele A.D."/>
            <person name="Gui C."/>
            <person name="Meng S."/>
            <person name="Li G."/>
            <person name="Viehrig K."/>
            <person name="Ye F."/>
            <person name="Su P."/>
            <person name="Kiefer A.F."/>
            <person name="Nichols A."/>
            <person name="Cepeda A.J."/>
            <person name="Yan W."/>
            <person name="Fan B."/>
            <person name="Jiang Y."/>
            <person name="Adhikari A."/>
            <person name="Zheng C.-J."/>
            <person name="Schuster L."/>
            <person name="Cowan T.M."/>
            <person name="Smanski M.J."/>
            <person name="Chevrette M.G."/>
            <person name="De Carvalho L.P.S."/>
            <person name="Shen B."/>
        </authorList>
    </citation>
    <scope>NUCLEOTIDE SEQUENCE [LARGE SCALE GENOMIC DNA]</scope>
    <source>
        <strain evidence="8 9">NPDC019708</strain>
    </source>
</reference>
<keyword evidence="9" id="KW-1185">Reference proteome</keyword>
<dbReference type="SUPFAM" id="SSF52096">
    <property type="entry name" value="ClpP/crotonase"/>
    <property type="match status" value="1"/>
</dbReference>
<dbReference type="Pfam" id="PF00378">
    <property type="entry name" value="ECH_1"/>
    <property type="match status" value="1"/>
</dbReference>
<name>A0ABV2WRI0_9NOCA</name>
<evidence type="ECO:0000256" key="4">
    <source>
        <dbReference type="ARBA" id="ARBA00023239"/>
    </source>
</evidence>
<evidence type="ECO:0000313" key="8">
    <source>
        <dbReference type="EMBL" id="MEU1953457.1"/>
    </source>
</evidence>
<evidence type="ECO:0000256" key="5">
    <source>
        <dbReference type="ARBA" id="ARBA00023709"/>
    </source>
</evidence>
<evidence type="ECO:0000256" key="6">
    <source>
        <dbReference type="ARBA" id="ARBA00023717"/>
    </source>
</evidence>
<dbReference type="InterPro" id="IPR029045">
    <property type="entry name" value="ClpP/crotonase-like_dom_sf"/>
</dbReference>
<evidence type="ECO:0000256" key="1">
    <source>
        <dbReference type="ARBA" id="ARBA00002994"/>
    </source>
</evidence>
<dbReference type="RefSeq" id="WP_356957921.1">
    <property type="nucleotide sequence ID" value="NZ_JBEYBD010000011.1"/>
</dbReference>
<comment type="catalytic activity">
    <reaction evidence="6">
        <text>a 4-saturated-(3S)-3-hydroxyacyl-CoA = a (3E)-enoyl-CoA + H2O</text>
        <dbReference type="Rhea" id="RHEA:20724"/>
        <dbReference type="ChEBI" id="CHEBI:15377"/>
        <dbReference type="ChEBI" id="CHEBI:58521"/>
        <dbReference type="ChEBI" id="CHEBI:137480"/>
        <dbReference type="EC" id="4.2.1.17"/>
    </reaction>
</comment>
<organism evidence="8 9">
    <name type="scientific">Nocardia rhamnosiphila</name>
    <dbReference type="NCBI Taxonomy" id="426716"/>
    <lineage>
        <taxon>Bacteria</taxon>
        <taxon>Bacillati</taxon>
        <taxon>Actinomycetota</taxon>
        <taxon>Actinomycetes</taxon>
        <taxon>Mycobacteriales</taxon>
        <taxon>Nocardiaceae</taxon>
        <taxon>Nocardia</taxon>
    </lineage>
</organism>
<dbReference type="InterPro" id="IPR001753">
    <property type="entry name" value="Enoyl-CoA_hydra/iso"/>
</dbReference>
<dbReference type="Gene3D" id="1.10.12.10">
    <property type="entry name" value="Lyase 2-enoyl-coa Hydratase, Chain A, domain 2"/>
    <property type="match status" value="1"/>
</dbReference>
<keyword evidence="4" id="KW-0456">Lyase</keyword>
<dbReference type="CDD" id="cd06558">
    <property type="entry name" value="crotonase-like"/>
    <property type="match status" value="1"/>
</dbReference>
<comment type="caution">
    <text evidence="8">The sequence shown here is derived from an EMBL/GenBank/DDBJ whole genome shotgun (WGS) entry which is preliminary data.</text>
</comment>
<protein>
    <submittedName>
        <fullName evidence="8">Enoyl-CoA hydratase-related protein</fullName>
    </submittedName>
</protein>
<evidence type="ECO:0000256" key="2">
    <source>
        <dbReference type="ARBA" id="ARBA00005254"/>
    </source>
</evidence>
<keyword evidence="3" id="KW-0276">Fatty acid metabolism</keyword>
<keyword evidence="3" id="KW-0443">Lipid metabolism</keyword>
<evidence type="ECO:0000313" key="9">
    <source>
        <dbReference type="Proteomes" id="UP001550628"/>
    </source>
</evidence>
<dbReference type="InterPro" id="IPR018376">
    <property type="entry name" value="Enoyl-CoA_hyd/isom_CS"/>
</dbReference>
<comment type="function">
    <text evidence="1">Could possibly oxidize fatty acids using specific components.</text>
</comment>
<proteinExistence type="inferred from homology"/>
<comment type="catalytic activity">
    <reaction evidence="5">
        <text>a (3S)-3-hydroxyacyl-CoA = a (2E)-enoyl-CoA + H2O</text>
        <dbReference type="Rhea" id="RHEA:16105"/>
        <dbReference type="ChEBI" id="CHEBI:15377"/>
        <dbReference type="ChEBI" id="CHEBI:57318"/>
        <dbReference type="ChEBI" id="CHEBI:58856"/>
        <dbReference type="EC" id="4.2.1.17"/>
    </reaction>
</comment>
<dbReference type="Gene3D" id="3.90.226.10">
    <property type="entry name" value="2-enoyl-CoA Hydratase, Chain A, domain 1"/>
    <property type="match status" value="1"/>
</dbReference>
<evidence type="ECO:0000256" key="3">
    <source>
        <dbReference type="ARBA" id="ARBA00022832"/>
    </source>
</evidence>
<comment type="similarity">
    <text evidence="2 7">Belongs to the enoyl-CoA hydratase/isomerase family.</text>
</comment>
<dbReference type="Proteomes" id="UP001550628">
    <property type="component" value="Unassembled WGS sequence"/>
</dbReference>
<dbReference type="PROSITE" id="PS00166">
    <property type="entry name" value="ENOYL_COA_HYDRATASE"/>
    <property type="match status" value="1"/>
</dbReference>
<gene>
    <name evidence="8" type="ORF">ABZ510_16495</name>
</gene>
<dbReference type="PANTHER" id="PTHR11941">
    <property type="entry name" value="ENOYL-COA HYDRATASE-RELATED"/>
    <property type="match status" value="1"/>
</dbReference>
<dbReference type="InterPro" id="IPR014748">
    <property type="entry name" value="Enoyl-CoA_hydra_C"/>
</dbReference>
<dbReference type="PANTHER" id="PTHR11941:SF54">
    <property type="entry name" value="ENOYL-COA HYDRATASE, MITOCHONDRIAL"/>
    <property type="match status" value="1"/>
</dbReference>